<evidence type="ECO:0000313" key="2">
    <source>
        <dbReference type="EMBL" id="MDU9005184.1"/>
    </source>
</evidence>
<feature type="region of interest" description="Disordered" evidence="1">
    <location>
        <begin position="33"/>
        <end position="71"/>
    </location>
</feature>
<protein>
    <recommendedName>
        <fullName evidence="4">DUF1127 domain-containing protein</fullName>
    </recommendedName>
</protein>
<feature type="compositionally biased region" description="Basic and acidic residues" evidence="1">
    <location>
        <begin position="46"/>
        <end position="55"/>
    </location>
</feature>
<evidence type="ECO:0000256" key="1">
    <source>
        <dbReference type="SAM" id="MobiDB-lite"/>
    </source>
</evidence>
<sequence length="71" mass="7653">MTHATLAPTPNERRFGVIGMSLRAILAQFVSRRDAHSASQTPGAMSERDLADIGHARGMISGTTQQTTESR</sequence>
<reference evidence="3" key="1">
    <citation type="submission" date="2023-05" db="EMBL/GenBank/DDBJ databases">
        <title>Sedimentitalea sp. nov. JM2-8.</title>
        <authorList>
            <person name="Huang J."/>
        </authorList>
    </citation>
    <scope>NUCLEOTIDE SEQUENCE [LARGE SCALE GENOMIC DNA]</scope>
    <source>
        <strain evidence="3">KHS03</strain>
    </source>
</reference>
<accession>A0ABU3VG71</accession>
<organism evidence="2 3">
    <name type="scientific">Sedimentitalea todarodis</name>
    <dbReference type="NCBI Taxonomy" id="1631240"/>
    <lineage>
        <taxon>Bacteria</taxon>
        <taxon>Pseudomonadati</taxon>
        <taxon>Pseudomonadota</taxon>
        <taxon>Alphaproteobacteria</taxon>
        <taxon>Rhodobacterales</taxon>
        <taxon>Paracoccaceae</taxon>
        <taxon>Sedimentitalea</taxon>
    </lineage>
</organism>
<keyword evidence="3" id="KW-1185">Reference proteome</keyword>
<gene>
    <name evidence="2" type="ORF">QO231_15155</name>
</gene>
<dbReference type="RefSeq" id="WP_316778066.1">
    <property type="nucleotide sequence ID" value="NZ_JASMWN010000012.1"/>
</dbReference>
<feature type="compositionally biased region" description="Polar residues" evidence="1">
    <location>
        <begin position="61"/>
        <end position="71"/>
    </location>
</feature>
<dbReference type="Proteomes" id="UP001255416">
    <property type="component" value="Unassembled WGS sequence"/>
</dbReference>
<name>A0ABU3VG71_9RHOB</name>
<dbReference type="EMBL" id="JASMWN010000012">
    <property type="protein sequence ID" value="MDU9005184.1"/>
    <property type="molecule type" value="Genomic_DNA"/>
</dbReference>
<evidence type="ECO:0000313" key="3">
    <source>
        <dbReference type="Proteomes" id="UP001255416"/>
    </source>
</evidence>
<proteinExistence type="predicted"/>
<evidence type="ECO:0008006" key="4">
    <source>
        <dbReference type="Google" id="ProtNLM"/>
    </source>
</evidence>
<comment type="caution">
    <text evidence="2">The sequence shown here is derived from an EMBL/GenBank/DDBJ whole genome shotgun (WGS) entry which is preliminary data.</text>
</comment>